<comment type="subcellular location">
    <subcellularLocation>
        <location evidence="1">Membrane</location>
        <topology evidence="1">Multi-pass membrane protein</topology>
    </subcellularLocation>
</comment>
<protein>
    <recommendedName>
        <fullName evidence="7">ABC transmembrane type-1 domain-containing protein</fullName>
    </recommendedName>
</protein>
<dbReference type="AlphaFoldDB" id="A0A137NRE4"/>
<dbReference type="InterPro" id="IPR039421">
    <property type="entry name" value="Type_1_exporter"/>
</dbReference>
<evidence type="ECO:0000256" key="6">
    <source>
        <dbReference type="SAM" id="Phobius"/>
    </source>
</evidence>
<dbReference type="GO" id="GO:0090374">
    <property type="term" value="P:oligopeptide export from mitochondrion"/>
    <property type="evidence" value="ECO:0007669"/>
    <property type="project" value="TreeGrafter"/>
</dbReference>
<dbReference type="GO" id="GO:0015421">
    <property type="term" value="F:ABC-type oligopeptide transporter activity"/>
    <property type="evidence" value="ECO:0007669"/>
    <property type="project" value="TreeGrafter"/>
</dbReference>
<feature type="domain" description="ABC transmembrane type-1" evidence="7">
    <location>
        <begin position="47"/>
        <end position="337"/>
    </location>
</feature>
<feature type="transmembrane region" description="Helical" evidence="6">
    <location>
        <begin position="44"/>
        <end position="71"/>
    </location>
</feature>
<dbReference type="CDD" id="cd18577">
    <property type="entry name" value="ABC_6TM_Pgp_ABCB1_D1_like"/>
    <property type="match status" value="1"/>
</dbReference>
<dbReference type="Pfam" id="PF00664">
    <property type="entry name" value="ABC_membrane"/>
    <property type="match status" value="1"/>
</dbReference>
<feature type="transmembrane region" description="Helical" evidence="6">
    <location>
        <begin position="196"/>
        <end position="217"/>
    </location>
</feature>
<dbReference type="Proteomes" id="UP000070444">
    <property type="component" value="Unassembled WGS sequence"/>
</dbReference>
<dbReference type="Gene3D" id="1.20.1560.10">
    <property type="entry name" value="ABC transporter type 1, transmembrane domain"/>
    <property type="match status" value="1"/>
</dbReference>
<dbReference type="InterPro" id="IPR011527">
    <property type="entry name" value="ABC1_TM_dom"/>
</dbReference>
<sequence>MGLFSKKSEKDTENTTPVEEKPKEEIPRVGLFKIYSVTSVKHRFMLLLGCIAAAVAGASFPLMTVIFGKMIDTFTVFGKGESTPDQFQADINYFTLFFIYLAIVVFVCTYTYMSTFQWVGAKSTHKIRNLYLQSLLKQEIAWFDNIGSGEVTTRITNDTSLVQSGISEKVALIVHDSCTFISAFIIAFTVNWRLSLMLFCIVPAIGILIGAMMFFGFKYITSSLEKYSIAGNTAEECFSTIRTVAAFNLQNKMGKRYDGLLVKAQKDAVMQALIFSIGVAGMFFLIYCGYSLTFYYGALIIGWNLGSVGSIVNTFFAIIIGAFSLGSVSPNMEAVTKAQGAAAKLFQCIDRVPEIDSSSNEGLKLDQVKGDIEFKNI</sequence>
<keyword evidence="2 6" id="KW-0812">Transmembrane</keyword>
<evidence type="ECO:0000256" key="5">
    <source>
        <dbReference type="SAM" id="MobiDB-lite"/>
    </source>
</evidence>
<proteinExistence type="predicted"/>
<keyword evidence="9" id="KW-1185">Reference proteome</keyword>
<dbReference type="OrthoDB" id="6500128at2759"/>
<dbReference type="EMBL" id="KQ964919">
    <property type="protein sequence ID" value="KXN65298.1"/>
    <property type="molecule type" value="Genomic_DNA"/>
</dbReference>
<gene>
    <name evidence="8" type="ORF">CONCODRAFT_53649</name>
</gene>
<name>A0A137NRE4_CONC2</name>
<evidence type="ECO:0000256" key="3">
    <source>
        <dbReference type="ARBA" id="ARBA00022989"/>
    </source>
</evidence>
<evidence type="ECO:0000256" key="4">
    <source>
        <dbReference type="ARBA" id="ARBA00023136"/>
    </source>
</evidence>
<feature type="transmembrane region" description="Helical" evidence="6">
    <location>
        <begin position="298"/>
        <end position="323"/>
    </location>
</feature>
<accession>A0A137NRE4</accession>
<dbReference type="OMA" id="FARGWDM"/>
<organism evidence="8 9">
    <name type="scientific">Conidiobolus coronatus (strain ATCC 28846 / CBS 209.66 / NRRL 28638)</name>
    <name type="common">Delacroixia coronata</name>
    <dbReference type="NCBI Taxonomy" id="796925"/>
    <lineage>
        <taxon>Eukaryota</taxon>
        <taxon>Fungi</taxon>
        <taxon>Fungi incertae sedis</taxon>
        <taxon>Zoopagomycota</taxon>
        <taxon>Entomophthoromycotina</taxon>
        <taxon>Entomophthoromycetes</taxon>
        <taxon>Entomophthorales</taxon>
        <taxon>Ancylistaceae</taxon>
        <taxon>Conidiobolus</taxon>
    </lineage>
</organism>
<feature type="non-terminal residue" evidence="8">
    <location>
        <position position="377"/>
    </location>
</feature>
<evidence type="ECO:0000259" key="7">
    <source>
        <dbReference type="PROSITE" id="PS50929"/>
    </source>
</evidence>
<dbReference type="GO" id="GO:0005524">
    <property type="term" value="F:ATP binding"/>
    <property type="evidence" value="ECO:0007669"/>
    <property type="project" value="InterPro"/>
</dbReference>
<feature type="region of interest" description="Disordered" evidence="5">
    <location>
        <begin position="1"/>
        <end position="22"/>
    </location>
</feature>
<dbReference type="InterPro" id="IPR036640">
    <property type="entry name" value="ABC1_TM_sf"/>
</dbReference>
<dbReference type="STRING" id="796925.A0A137NRE4"/>
<dbReference type="PANTHER" id="PTHR43394">
    <property type="entry name" value="ATP-DEPENDENT PERMEASE MDL1, MITOCHONDRIAL"/>
    <property type="match status" value="1"/>
</dbReference>
<keyword evidence="4 6" id="KW-0472">Membrane</keyword>
<dbReference type="GO" id="GO:0005743">
    <property type="term" value="C:mitochondrial inner membrane"/>
    <property type="evidence" value="ECO:0007669"/>
    <property type="project" value="TreeGrafter"/>
</dbReference>
<dbReference type="PANTHER" id="PTHR43394:SF27">
    <property type="entry name" value="ATP-DEPENDENT TRANSLOCASE ABCB1-LIKE"/>
    <property type="match status" value="1"/>
</dbReference>
<feature type="transmembrane region" description="Helical" evidence="6">
    <location>
        <begin position="170"/>
        <end position="190"/>
    </location>
</feature>
<feature type="transmembrane region" description="Helical" evidence="6">
    <location>
        <begin position="91"/>
        <end position="113"/>
    </location>
</feature>
<dbReference type="SUPFAM" id="SSF90123">
    <property type="entry name" value="ABC transporter transmembrane region"/>
    <property type="match status" value="1"/>
</dbReference>
<evidence type="ECO:0000313" key="8">
    <source>
        <dbReference type="EMBL" id="KXN65298.1"/>
    </source>
</evidence>
<keyword evidence="3 6" id="KW-1133">Transmembrane helix</keyword>
<evidence type="ECO:0000256" key="1">
    <source>
        <dbReference type="ARBA" id="ARBA00004141"/>
    </source>
</evidence>
<feature type="transmembrane region" description="Helical" evidence="6">
    <location>
        <begin position="272"/>
        <end position="292"/>
    </location>
</feature>
<reference evidence="8 9" key="1">
    <citation type="journal article" date="2015" name="Genome Biol. Evol.">
        <title>Phylogenomic analyses indicate that early fungi evolved digesting cell walls of algal ancestors of land plants.</title>
        <authorList>
            <person name="Chang Y."/>
            <person name="Wang S."/>
            <person name="Sekimoto S."/>
            <person name="Aerts A.L."/>
            <person name="Choi C."/>
            <person name="Clum A."/>
            <person name="LaButti K.M."/>
            <person name="Lindquist E.A."/>
            <person name="Yee Ngan C."/>
            <person name="Ohm R.A."/>
            <person name="Salamov A.A."/>
            <person name="Grigoriev I.V."/>
            <person name="Spatafora J.W."/>
            <person name="Berbee M.L."/>
        </authorList>
    </citation>
    <scope>NUCLEOTIDE SEQUENCE [LARGE SCALE GENOMIC DNA]</scope>
    <source>
        <strain evidence="8 9">NRRL 28638</strain>
    </source>
</reference>
<dbReference type="PROSITE" id="PS50929">
    <property type="entry name" value="ABC_TM1F"/>
    <property type="match status" value="1"/>
</dbReference>
<evidence type="ECO:0000256" key="2">
    <source>
        <dbReference type="ARBA" id="ARBA00022692"/>
    </source>
</evidence>
<evidence type="ECO:0000313" key="9">
    <source>
        <dbReference type="Proteomes" id="UP000070444"/>
    </source>
</evidence>